<dbReference type="Pfam" id="PF01555">
    <property type="entry name" value="N6_N4_Mtase"/>
    <property type="match status" value="1"/>
</dbReference>
<feature type="domain" description="DNA methylase N-4/N-6" evidence="4">
    <location>
        <begin position="71"/>
        <end position="345"/>
    </location>
</feature>
<proteinExistence type="inferred from homology"/>
<gene>
    <name evidence="5" type="ORF">F4X14_06680</name>
</gene>
<dbReference type="GO" id="GO:0008170">
    <property type="term" value="F:N-methyltransferase activity"/>
    <property type="evidence" value="ECO:0007669"/>
    <property type="project" value="InterPro"/>
</dbReference>
<dbReference type="GO" id="GO:0032259">
    <property type="term" value="P:methylation"/>
    <property type="evidence" value="ECO:0007669"/>
    <property type="project" value="UniProtKB-KW"/>
</dbReference>
<sequence>MSTAGTRKVRKCRVSKNEKSELNFSRLPPLLRTQLQPLYDKEVSSCSNLEVDTIHHGDALELLPKLESNSVSLSVWSPPYFVGKDYEAHLEFREWQELLRGVISLHFPIIKPGGFLAINIADILVFRDHEMPRIQAEVVGRQRSSVSRKDVLQAMQKHPDFNRYQLAELLGCSEQTIDRRLNGNNIRGGKSVAQTRVKIVGGLVEDWALDAGFYPYDRRIWVKDPAWENSRWASLSYRSVDEFEYLYIYWKPGITRIDRSRLTGTEWKEWGSRGVWQFPSVRSNDDHEAKFPIELPTRAIRLLTDPGDIVLDCFVGSGTTAIASIREKRHFIGIELDAGYVQLARRAVAKQTIRLIESQSNYHANPDFEID</sequence>
<accession>A0A6B1D544</accession>
<evidence type="ECO:0000256" key="1">
    <source>
        <dbReference type="ARBA" id="ARBA00022603"/>
    </source>
</evidence>
<keyword evidence="2 5" id="KW-0808">Transferase</keyword>
<keyword evidence="1 5" id="KW-0489">Methyltransferase</keyword>
<name>A0A6B1D544_9CHLR</name>
<dbReference type="PRINTS" id="PR00508">
    <property type="entry name" value="S21N4MTFRASE"/>
</dbReference>
<dbReference type="EC" id="2.1.1.-" evidence="3"/>
<dbReference type="AlphaFoldDB" id="A0A6B1D544"/>
<comment type="similarity">
    <text evidence="3">Belongs to the N(4)/N(6)-methyltransferase family.</text>
</comment>
<dbReference type="GO" id="GO:0003677">
    <property type="term" value="F:DNA binding"/>
    <property type="evidence" value="ECO:0007669"/>
    <property type="project" value="InterPro"/>
</dbReference>
<dbReference type="SUPFAM" id="SSF53335">
    <property type="entry name" value="S-adenosyl-L-methionine-dependent methyltransferases"/>
    <property type="match status" value="1"/>
</dbReference>
<dbReference type="InterPro" id="IPR029063">
    <property type="entry name" value="SAM-dependent_MTases_sf"/>
</dbReference>
<organism evidence="5">
    <name type="scientific">Caldilineaceae bacterium SB0661_bin_32</name>
    <dbReference type="NCBI Taxonomy" id="2605255"/>
    <lineage>
        <taxon>Bacteria</taxon>
        <taxon>Bacillati</taxon>
        <taxon>Chloroflexota</taxon>
        <taxon>Caldilineae</taxon>
        <taxon>Caldilineales</taxon>
        <taxon>Caldilineaceae</taxon>
    </lineage>
</organism>
<evidence type="ECO:0000259" key="4">
    <source>
        <dbReference type="Pfam" id="PF01555"/>
    </source>
</evidence>
<evidence type="ECO:0000256" key="3">
    <source>
        <dbReference type="RuleBase" id="RU362026"/>
    </source>
</evidence>
<evidence type="ECO:0000313" key="5">
    <source>
        <dbReference type="EMBL" id="MYC94639.1"/>
    </source>
</evidence>
<comment type="caution">
    <text evidence="5">The sequence shown here is derived from an EMBL/GenBank/DDBJ whole genome shotgun (WGS) entry which is preliminary data.</text>
</comment>
<dbReference type="Gene3D" id="3.40.50.150">
    <property type="entry name" value="Vaccinia Virus protein VP39"/>
    <property type="match status" value="1"/>
</dbReference>
<evidence type="ECO:0000256" key="2">
    <source>
        <dbReference type="ARBA" id="ARBA00022679"/>
    </source>
</evidence>
<protein>
    <recommendedName>
        <fullName evidence="3">Methyltransferase</fullName>
        <ecNumber evidence="3">2.1.1.-</ecNumber>
    </recommendedName>
</protein>
<dbReference type="InterPro" id="IPR002941">
    <property type="entry name" value="DNA_methylase_N4/N6"/>
</dbReference>
<reference evidence="5" key="1">
    <citation type="submission" date="2019-09" db="EMBL/GenBank/DDBJ databases">
        <title>Characterisation of the sponge microbiome using genome-centric metagenomics.</title>
        <authorList>
            <person name="Engelberts J.P."/>
            <person name="Robbins S.J."/>
            <person name="De Goeij J.M."/>
            <person name="Aranda M."/>
            <person name="Bell S.C."/>
            <person name="Webster N.S."/>
        </authorList>
    </citation>
    <scope>NUCLEOTIDE SEQUENCE</scope>
    <source>
        <strain evidence="5">SB0661_bin_32</strain>
    </source>
</reference>
<dbReference type="EMBL" id="VXMH01000030">
    <property type="protein sequence ID" value="MYC94639.1"/>
    <property type="molecule type" value="Genomic_DNA"/>
</dbReference>
<dbReference type="InterPro" id="IPR001091">
    <property type="entry name" value="RM_Methyltransferase"/>
</dbReference>